<dbReference type="RefSeq" id="WP_311822602.1">
    <property type="nucleotide sequence ID" value="NZ_JARPYF010000003.1"/>
</dbReference>
<keyword evidence="2" id="KW-0645">Protease</keyword>
<gene>
    <name evidence="9" type="ORF">P7D85_12745</name>
</gene>
<dbReference type="PROSITE" id="PS00759">
    <property type="entry name" value="ARGE_DAPE_CPG2_2"/>
    <property type="match status" value="1"/>
</dbReference>
<comment type="similarity">
    <text evidence="7">Belongs to the peptidase M42 family.</text>
</comment>
<evidence type="ECO:0000313" key="9">
    <source>
        <dbReference type="EMBL" id="MDT2600649.1"/>
    </source>
</evidence>
<dbReference type="PANTHER" id="PTHR42994">
    <property type="entry name" value="PEPTIDASE T"/>
    <property type="match status" value="1"/>
</dbReference>
<dbReference type="SUPFAM" id="SSF55031">
    <property type="entry name" value="Bacterial exopeptidase dimerisation domain"/>
    <property type="match status" value="1"/>
</dbReference>
<dbReference type="Pfam" id="PF07687">
    <property type="entry name" value="M20_dimer"/>
    <property type="match status" value="1"/>
</dbReference>
<evidence type="ECO:0000256" key="3">
    <source>
        <dbReference type="ARBA" id="ARBA00022723"/>
    </source>
</evidence>
<dbReference type="InterPro" id="IPR036264">
    <property type="entry name" value="Bact_exopeptidase_dim_dom"/>
</dbReference>
<dbReference type="NCBIfam" id="TIGR01883">
    <property type="entry name" value="PepT-like"/>
    <property type="match status" value="1"/>
</dbReference>
<keyword evidence="5" id="KW-0862">Zinc</keyword>
<dbReference type="PANTHER" id="PTHR42994:SF2">
    <property type="entry name" value="PEPTIDASE"/>
    <property type="match status" value="1"/>
</dbReference>
<keyword evidence="4" id="KW-0378">Hydrolase</keyword>
<evidence type="ECO:0000256" key="2">
    <source>
        <dbReference type="ARBA" id="ARBA00022670"/>
    </source>
</evidence>
<dbReference type="Gene3D" id="3.30.70.360">
    <property type="match status" value="1"/>
</dbReference>
<proteinExistence type="inferred from homology"/>
<reference evidence="9 10" key="1">
    <citation type="submission" date="2023-03" db="EMBL/GenBank/DDBJ databases">
        <authorList>
            <person name="Shen W."/>
            <person name="Cai J."/>
        </authorList>
    </citation>
    <scope>NUCLEOTIDE SEQUENCE [LARGE SCALE GENOMIC DNA]</scope>
    <source>
        <strain evidence="9 10">D6-4</strain>
    </source>
</reference>
<evidence type="ECO:0000256" key="1">
    <source>
        <dbReference type="ARBA" id="ARBA00001947"/>
    </source>
</evidence>
<comment type="caution">
    <text evidence="9">The sequence shown here is derived from an EMBL/GenBank/DDBJ whole genome shotgun (WGS) entry which is preliminary data.</text>
</comment>
<keyword evidence="3" id="KW-0479">Metal-binding</keyword>
<organism evidence="9 10">
    <name type="scientific">Enterococcus hulanensis</name>
    <dbReference type="NCBI Taxonomy" id="2559929"/>
    <lineage>
        <taxon>Bacteria</taxon>
        <taxon>Bacillati</taxon>
        <taxon>Bacillota</taxon>
        <taxon>Bacilli</taxon>
        <taxon>Lactobacillales</taxon>
        <taxon>Enterococcaceae</taxon>
        <taxon>Enterococcus</taxon>
    </lineage>
</organism>
<dbReference type="Gene3D" id="3.40.630.10">
    <property type="entry name" value="Zn peptidases"/>
    <property type="match status" value="1"/>
</dbReference>
<sequence length="373" mass="40239">MNTDRLVKTFIELVQIDSESRNEGEIHAYLKNKFMKLGMEIVEDASKEITGLGSNNLIVKHHGKDRNKLPLFFSCHTDTVSPGMGIEVIEESGILSSKGDTILGADDKAGIAIIIEAIETIQEQGITTGDLEFVFSPGEEIGLIGASALDMQLIKAENGYVLDSGGEVGRVTIASPTLFMYEVQVNGRSAHSGIEPEKGISAVAILSDALQKIDIGRIDEMTTSNIGVINGGKATNIIMDSLKLKGEVRSVLSEVAEQLLKEIEAAFNGAVEKYGGSFEMTVEKMATGYNISDESVIMKILDQAMNEHDLSLIKEISGGGSDANIFNEKGKEVVNLSVGYEKIHTTEEYIAIAEMEKAVKLVIELAKRAPQNG</sequence>
<keyword evidence="6" id="KW-0482">Metalloprotease</keyword>
<comment type="cofactor">
    <cofactor evidence="1">
        <name>Zn(2+)</name>
        <dbReference type="ChEBI" id="CHEBI:29105"/>
    </cofactor>
</comment>
<evidence type="ECO:0000256" key="5">
    <source>
        <dbReference type="ARBA" id="ARBA00022833"/>
    </source>
</evidence>
<dbReference type="InterPro" id="IPR001261">
    <property type="entry name" value="ArgE/DapE_CS"/>
</dbReference>
<evidence type="ECO:0000256" key="4">
    <source>
        <dbReference type="ARBA" id="ARBA00022801"/>
    </source>
</evidence>
<evidence type="ECO:0000313" key="10">
    <source>
        <dbReference type="Proteomes" id="UP001252875"/>
    </source>
</evidence>
<dbReference type="InterPro" id="IPR008007">
    <property type="entry name" value="Peptidase_M42"/>
</dbReference>
<dbReference type="PIRSF" id="PIRSF001123">
    <property type="entry name" value="PepA_GA"/>
    <property type="match status" value="1"/>
</dbReference>
<dbReference type="Proteomes" id="UP001252875">
    <property type="component" value="Unassembled WGS sequence"/>
</dbReference>
<dbReference type="InterPro" id="IPR010162">
    <property type="entry name" value="PepT-like"/>
</dbReference>
<name>A0ABU3F0I9_9ENTE</name>
<evidence type="ECO:0000256" key="7">
    <source>
        <dbReference type="PIRNR" id="PIRNR001123"/>
    </source>
</evidence>
<evidence type="ECO:0000259" key="8">
    <source>
        <dbReference type="Pfam" id="PF07687"/>
    </source>
</evidence>
<dbReference type="InterPro" id="IPR002933">
    <property type="entry name" value="Peptidase_M20"/>
</dbReference>
<keyword evidence="10" id="KW-1185">Reference proteome</keyword>
<dbReference type="Pfam" id="PF01546">
    <property type="entry name" value="Peptidase_M20"/>
    <property type="match status" value="1"/>
</dbReference>
<dbReference type="EMBL" id="JARPYI010000007">
    <property type="protein sequence ID" value="MDT2600649.1"/>
    <property type="molecule type" value="Genomic_DNA"/>
</dbReference>
<dbReference type="InterPro" id="IPR011650">
    <property type="entry name" value="Peptidase_M20_dimer"/>
</dbReference>
<accession>A0ABU3F0I9</accession>
<dbReference type="SUPFAM" id="SSF53187">
    <property type="entry name" value="Zn-dependent exopeptidases"/>
    <property type="match status" value="1"/>
</dbReference>
<protein>
    <submittedName>
        <fullName evidence="9">M20/M25/M40 family metallo-hydrolase</fullName>
    </submittedName>
</protein>
<feature type="domain" description="Peptidase M20 dimerisation" evidence="8">
    <location>
        <begin position="179"/>
        <end position="273"/>
    </location>
</feature>
<evidence type="ECO:0000256" key="6">
    <source>
        <dbReference type="ARBA" id="ARBA00023049"/>
    </source>
</evidence>